<dbReference type="EMBL" id="PEXI01000033">
    <property type="protein sequence ID" value="PIU24456.1"/>
    <property type="molecule type" value="Genomic_DNA"/>
</dbReference>
<evidence type="ECO:0000313" key="2">
    <source>
        <dbReference type="Proteomes" id="UP000229896"/>
    </source>
</evidence>
<evidence type="ECO:0000313" key="1">
    <source>
        <dbReference type="EMBL" id="PIU24456.1"/>
    </source>
</evidence>
<gene>
    <name evidence="1" type="ORF">COT12_00935</name>
</gene>
<dbReference type="Proteomes" id="UP000229896">
    <property type="component" value="Unassembled WGS sequence"/>
</dbReference>
<dbReference type="SUPFAM" id="SSF49777">
    <property type="entry name" value="PEBP-like"/>
    <property type="match status" value="1"/>
</dbReference>
<feature type="non-terminal residue" evidence="1">
    <location>
        <position position="118"/>
    </location>
</feature>
<dbReference type="CDD" id="cd00865">
    <property type="entry name" value="PEBP_bact_arch"/>
    <property type="match status" value="1"/>
</dbReference>
<dbReference type="InterPro" id="IPR008914">
    <property type="entry name" value="PEBP"/>
</dbReference>
<dbReference type="AlphaFoldDB" id="A0A2M6YCM5"/>
<dbReference type="InterPro" id="IPR036610">
    <property type="entry name" value="PEBP-like_sf"/>
</dbReference>
<organism evidence="1 2">
    <name type="scientific">Candidatus Berkelbacteria bacterium CG08_land_8_20_14_0_20_39_8</name>
    <dbReference type="NCBI Taxonomy" id="1974511"/>
    <lineage>
        <taxon>Bacteria</taxon>
        <taxon>Candidatus Berkelbacteria</taxon>
    </lineage>
</organism>
<reference evidence="2" key="1">
    <citation type="submission" date="2017-09" db="EMBL/GenBank/DDBJ databases">
        <title>Depth-based differentiation of microbial function through sediment-hosted aquifers and enrichment of novel symbionts in the deep terrestrial subsurface.</title>
        <authorList>
            <person name="Probst A.J."/>
            <person name="Ladd B."/>
            <person name="Jarett J.K."/>
            <person name="Geller-Mcgrath D.E."/>
            <person name="Sieber C.M.K."/>
            <person name="Emerson J.B."/>
            <person name="Anantharaman K."/>
            <person name="Thomas B.C."/>
            <person name="Malmstrom R."/>
            <person name="Stieglmeier M."/>
            <person name="Klingl A."/>
            <person name="Woyke T."/>
            <person name="Ryan C.M."/>
            <person name="Banfield J.F."/>
        </authorList>
    </citation>
    <scope>NUCLEOTIDE SEQUENCE [LARGE SCALE GENOMIC DNA]</scope>
</reference>
<dbReference type="PANTHER" id="PTHR30289">
    <property type="entry name" value="UNCHARACTERIZED PROTEIN YBCL-RELATED"/>
    <property type="match status" value="1"/>
</dbReference>
<dbReference type="Pfam" id="PF01161">
    <property type="entry name" value="PBP"/>
    <property type="match status" value="1"/>
</dbReference>
<dbReference type="InterPro" id="IPR005247">
    <property type="entry name" value="YbhB_YbcL/LppC-like"/>
</dbReference>
<sequence length="118" mass="13003">MELRSSDFEDGGEILEKFTCNGGNIRPNLAWSELPPNTKSLAVSMIDPDAPNGRFIHWLVVNIPISTTEIRSEETVGLELPNSIGKTEYVSPCPPSGKHHYVFTLYALDADRLGSTEV</sequence>
<name>A0A2M6YCM5_9BACT</name>
<protein>
    <submittedName>
        <fullName evidence="1">YbhB/YbcL family Raf kinase inhibitor-like protein</fullName>
    </submittedName>
</protein>
<dbReference type="NCBIfam" id="TIGR00481">
    <property type="entry name" value="YbhB/YbcL family Raf kinase inhibitor-like protein"/>
    <property type="match status" value="1"/>
</dbReference>
<accession>A0A2M6YCM5</accession>
<dbReference type="PANTHER" id="PTHR30289:SF1">
    <property type="entry name" value="PEBP (PHOSPHATIDYLETHANOLAMINE-BINDING PROTEIN) FAMILY PROTEIN"/>
    <property type="match status" value="1"/>
</dbReference>
<dbReference type="Gene3D" id="3.90.280.10">
    <property type="entry name" value="PEBP-like"/>
    <property type="match status" value="1"/>
</dbReference>
<comment type="caution">
    <text evidence="1">The sequence shown here is derived from an EMBL/GenBank/DDBJ whole genome shotgun (WGS) entry which is preliminary data.</text>
</comment>
<proteinExistence type="predicted"/>